<accession>A0A1I1UC46</accession>
<dbReference type="CDD" id="cd01392">
    <property type="entry name" value="HTH_LacI"/>
    <property type="match status" value="1"/>
</dbReference>
<dbReference type="EMBL" id="FOMD01000005">
    <property type="protein sequence ID" value="SFD65520.1"/>
    <property type="molecule type" value="Genomic_DNA"/>
</dbReference>
<dbReference type="GO" id="GO:0000976">
    <property type="term" value="F:transcription cis-regulatory region binding"/>
    <property type="evidence" value="ECO:0007669"/>
    <property type="project" value="TreeGrafter"/>
</dbReference>
<dbReference type="Proteomes" id="UP000199022">
    <property type="component" value="Unassembled WGS sequence"/>
</dbReference>
<keyword evidence="7" id="KW-1185">Reference proteome</keyword>
<gene>
    <name evidence="6" type="ORF">SAMN05661030_3908</name>
</gene>
<dbReference type="Pfam" id="PF13377">
    <property type="entry name" value="Peripla_BP_3"/>
    <property type="match status" value="1"/>
</dbReference>
<feature type="region of interest" description="Disordered" evidence="4">
    <location>
        <begin position="338"/>
        <end position="357"/>
    </location>
</feature>
<keyword evidence="3" id="KW-0804">Transcription</keyword>
<dbReference type="RefSeq" id="WP_308430543.1">
    <property type="nucleotide sequence ID" value="NZ_BNAC01000001.1"/>
</dbReference>
<dbReference type="Gene3D" id="3.40.50.2300">
    <property type="match status" value="2"/>
</dbReference>
<organism evidence="6 7">
    <name type="scientific">Klenkia taihuensis</name>
    <dbReference type="NCBI Taxonomy" id="1225127"/>
    <lineage>
        <taxon>Bacteria</taxon>
        <taxon>Bacillati</taxon>
        <taxon>Actinomycetota</taxon>
        <taxon>Actinomycetes</taxon>
        <taxon>Geodermatophilales</taxon>
        <taxon>Geodermatophilaceae</taxon>
        <taxon>Klenkia</taxon>
    </lineage>
</organism>
<dbReference type="STRING" id="1225127.SAMN05661030_3908"/>
<dbReference type="PANTHER" id="PTHR30146:SF153">
    <property type="entry name" value="LACTOSE OPERON REPRESSOR"/>
    <property type="match status" value="1"/>
</dbReference>
<dbReference type="AlphaFoldDB" id="A0A1I1UC46"/>
<evidence type="ECO:0000259" key="5">
    <source>
        <dbReference type="PROSITE" id="PS50932"/>
    </source>
</evidence>
<dbReference type="InterPro" id="IPR028082">
    <property type="entry name" value="Peripla_BP_I"/>
</dbReference>
<keyword evidence="2" id="KW-0238">DNA-binding</keyword>
<dbReference type="InterPro" id="IPR000843">
    <property type="entry name" value="HTH_LacI"/>
</dbReference>
<dbReference type="SUPFAM" id="SSF47413">
    <property type="entry name" value="lambda repressor-like DNA-binding domains"/>
    <property type="match status" value="1"/>
</dbReference>
<sequence length="357" mass="37789">MTLVAPANGRSGGGRRHGLLTAVARQAGVSVGTVSKVVHGRRDVGAETRARILEMLSEAGWSSDQPIVTAQRILVVFRDLDSPYPLELARGLVDAAAAQGFEVVVGTTMHRSVTEWIDGCDRPDVAGMVLVISRMTERDQRRVLDTHVPVVLVDPLSEPMPGVPNIGVTNWRGGRDAVQHLLDLGHRRIGIVAGRPHSPAGGARLQGYRAGLHEAGIAFDSGLVRPTDFDYEEAIEAACSLLSGPEPPTAVFATSDAQALGVLEAARRLHIAVPDELSVVSFDDTSNAATASPPLTAIRQPFEELGQVAIRVLQETLEGTAPGVDHYELATTLTVRASTAPAPAAGSVDHPGHRERS</sequence>
<evidence type="ECO:0000256" key="4">
    <source>
        <dbReference type="SAM" id="MobiDB-lite"/>
    </source>
</evidence>
<proteinExistence type="predicted"/>
<evidence type="ECO:0000256" key="1">
    <source>
        <dbReference type="ARBA" id="ARBA00023015"/>
    </source>
</evidence>
<evidence type="ECO:0000256" key="2">
    <source>
        <dbReference type="ARBA" id="ARBA00023125"/>
    </source>
</evidence>
<dbReference type="InterPro" id="IPR046335">
    <property type="entry name" value="LacI/GalR-like_sensor"/>
</dbReference>
<keyword evidence="1" id="KW-0805">Transcription regulation</keyword>
<dbReference type="PANTHER" id="PTHR30146">
    <property type="entry name" value="LACI-RELATED TRANSCRIPTIONAL REPRESSOR"/>
    <property type="match status" value="1"/>
</dbReference>
<dbReference type="SUPFAM" id="SSF53822">
    <property type="entry name" value="Periplasmic binding protein-like I"/>
    <property type="match status" value="1"/>
</dbReference>
<evidence type="ECO:0000313" key="7">
    <source>
        <dbReference type="Proteomes" id="UP000199022"/>
    </source>
</evidence>
<name>A0A1I1UC46_9ACTN</name>
<dbReference type="PROSITE" id="PS50932">
    <property type="entry name" value="HTH_LACI_2"/>
    <property type="match status" value="1"/>
</dbReference>
<dbReference type="Gene3D" id="1.10.260.40">
    <property type="entry name" value="lambda repressor-like DNA-binding domains"/>
    <property type="match status" value="1"/>
</dbReference>
<dbReference type="CDD" id="cd06296">
    <property type="entry name" value="PBP1_CatR-like"/>
    <property type="match status" value="1"/>
</dbReference>
<evidence type="ECO:0000256" key="3">
    <source>
        <dbReference type="ARBA" id="ARBA00023163"/>
    </source>
</evidence>
<dbReference type="InterPro" id="IPR010982">
    <property type="entry name" value="Lambda_DNA-bd_dom_sf"/>
</dbReference>
<evidence type="ECO:0000313" key="6">
    <source>
        <dbReference type="EMBL" id="SFD65520.1"/>
    </source>
</evidence>
<reference evidence="7" key="1">
    <citation type="submission" date="2016-10" db="EMBL/GenBank/DDBJ databases">
        <authorList>
            <person name="Varghese N."/>
            <person name="Submissions S."/>
        </authorList>
    </citation>
    <scope>NUCLEOTIDE SEQUENCE [LARGE SCALE GENOMIC DNA]</scope>
    <source>
        <strain evidence="7">DSM 45962</strain>
    </source>
</reference>
<dbReference type="SMART" id="SM00354">
    <property type="entry name" value="HTH_LACI"/>
    <property type="match status" value="1"/>
</dbReference>
<protein>
    <submittedName>
        <fullName evidence="6">Transcriptional regulator, LacI family</fullName>
    </submittedName>
</protein>
<dbReference type="GO" id="GO:0003700">
    <property type="term" value="F:DNA-binding transcription factor activity"/>
    <property type="evidence" value="ECO:0007669"/>
    <property type="project" value="TreeGrafter"/>
</dbReference>
<dbReference type="Pfam" id="PF00356">
    <property type="entry name" value="LacI"/>
    <property type="match status" value="1"/>
</dbReference>
<feature type="domain" description="HTH lacI-type" evidence="5">
    <location>
        <begin position="23"/>
        <end position="54"/>
    </location>
</feature>